<proteinExistence type="predicted"/>
<dbReference type="RefSeq" id="WP_212932051.1">
    <property type="nucleotide sequence ID" value="NZ_BORK01000007.1"/>
</dbReference>
<protein>
    <submittedName>
        <fullName evidence="1">Uncharacterized protein</fullName>
    </submittedName>
</protein>
<accession>A0ABT4I0H6</accession>
<reference evidence="1" key="1">
    <citation type="submission" date="2022-09" db="EMBL/GenBank/DDBJ databases">
        <title>Genome analysis and characterization of larvicidal activity of Brevibacillus strains.</title>
        <authorList>
            <person name="Patrusheva E.V."/>
            <person name="Izotova A.O."/>
            <person name="Toshchakov S.V."/>
            <person name="Sineoky S.P."/>
        </authorList>
    </citation>
    <scope>NUCLEOTIDE SEQUENCE</scope>
    <source>
        <strain evidence="1">VKPM_B-13244</strain>
    </source>
</reference>
<dbReference type="EMBL" id="JAPTNG010000014">
    <property type="protein sequence ID" value="MCZ0832553.1"/>
    <property type="molecule type" value="Genomic_DNA"/>
</dbReference>
<evidence type="ECO:0000313" key="2">
    <source>
        <dbReference type="Proteomes" id="UP001067708"/>
    </source>
</evidence>
<keyword evidence="2" id="KW-1185">Reference proteome</keyword>
<name>A0ABT4I0H6_9BACL</name>
<sequence>MHKLLQIATDKQSVGRANSQHSVFFIGQRVPIHQQGSVGAEATYLVKALFFTYGAK</sequence>
<comment type="caution">
    <text evidence="1">The sequence shown here is derived from an EMBL/GenBank/DDBJ whole genome shotgun (WGS) entry which is preliminary data.</text>
</comment>
<organism evidence="1 2">
    <name type="scientific">Brevibacillus halotolerans</name>
    <dbReference type="NCBI Taxonomy" id="1507437"/>
    <lineage>
        <taxon>Bacteria</taxon>
        <taxon>Bacillati</taxon>
        <taxon>Bacillota</taxon>
        <taxon>Bacilli</taxon>
        <taxon>Bacillales</taxon>
        <taxon>Paenibacillaceae</taxon>
        <taxon>Brevibacillus</taxon>
    </lineage>
</organism>
<evidence type="ECO:0000313" key="1">
    <source>
        <dbReference type="EMBL" id="MCZ0832553.1"/>
    </source>
</evidence>
<gene>
    <name evidence="1" type="ORF">O0535_17615</name>
</gene>
<dbReference type="Proteomes" id="UP001067708">
    <property type="component" value="Unassembled WGS sequence"/>
</dbReference>